<dbReference type="Pfam" id="PF01625">
    <property type="entry name" value="PMSR"/>
    <property type="match status" value="1"/>
</dbReference>
<proteinExistence type="inferred from homology"/>
<dbReference type="NCBIfam" id="TIGR00401">
    <property type="entry name" value="msrA"/>
    <property type="match status" value="1"/>
</dbReference>
<dbReference type="HAMAP" id="MF_01401">
    <property type="entry name" value="MsrA"/>
    <property type="match status" value="1"/>
</dbReference>
<comment type="function">
    <text evidence="5">Has an important function as a repair enzyme for proteins that have been inactivated by oxidation. Catalyzes the reversible oxidation-reduction of methionine sulfoxide in proteins to methionine.</text>
</comment>
<evidence type="ECO:0000256" key="4">
    <source>
        <dbReference type="ARBA" id="ARBA00048782"/>
    </source>
</evidence>
<dbReference type="RefSeq" id="WP_077151201.1">
    <property type="nucleotide sequence ID" value="NZ_CABMMO010000002.1"/>
</dbReference>
<accession>A0A1V2ULB4</accession>
<reference evidence="7 8" key="1">
    <citation type="submission" date="2016-12" db="EMBL/GenBank/DDBJ databases">
        <authorList>
            <person name="Song W.-J."/>
            <person name="Kurnit D.M."/>
        </authorList>
    </citation>
    <scope>NUCLEOTIDE SEQUENCE [LARGE SCALE GENOMIC DNA]</scope>
    <source>
        <strain evidence="7 8">CGB1038-1_S1</strain>
    </source>
</reference>
<dbReference type="OrthoDB" id="4174719at2"/>
<dbReference type="PANTHER" id="PTHR43774">
    <property type="entry name" value="PEPTIDE METHIONINE SULFOXIDE REDUCTASE"/>
    <property type="match status" value="1"/>
</dbReference>
<dbReference type="STRING" id="53346.A5802_002621"/>
<dbReference type="Proteomes" id="UP000189299">
    <property type="component" value="Unassembled WGS sequence"/>
</dbReference>
<dbReference type="InterPro" id="IPR015046">
    <property type="entry name" value="LciA_Immunity-like"/>
</dbReference>
<dbReference type="AlphaFoldDB" id="A0A1V2ULB4"/>
<dbReference type="PANTHER" id="PTHR43774:SF1">
    <property type="entry name" value="PEPTIDE METHIONINE SULFOXIDE REDUCTASE MSRA 2"/>
    <property type="match status" value="1"/>
</dbReference>
<dbReference type="InterPro" id="IPR036509">
    <property type="entry name" value="Met_Sox_Rdtase_MsrA_sf"/>
</dbReference>
<evidence type="ECO:0000313" key="8">
    <source>
        <dbReference type="Proteomes" id="UP000189299"/>
    </source>
</evidence>
<gene>
    <name evidence="5" type="primary">msrA</name>
    <name evidence="7" type="ORF">BTN92_02235</name>
</gene>
<evidence type="ECO:0000256" key="5">
    <source>
        <dbReference type="HAMAP-Rule" id="MF_01401"/>
    </source>
</evidence>
<keyword evidence="2 5" id="KW-0560">Oxidoreductase</keyword>
<comment type="caution">
    <text evidence="7">The sequence shown here is derived from an EMBL/GenBank/DDBJ whole genome shotgun (WGS) entry which is preliminary data.</text>
</comment>
<evidence type="ECO:0000256" key="2">
    <source>
        <dbReference type="ARBA" id="ARBA00023002"/>
    </source>
</evidence>
<evidence type="ECO:0000256" key="1">
    <source>
        <dbReference type="ARBA" id="ARBA00005591"/>
    </source>
</evidence>
<dbReference type="GO" id="GO:0008113">
    <property type="term" value="F:peptide-methionine (S)-S-oxide reductase activity"/>
    <property type="evidence" value="ECO:0007669"/>
    <property type="project" value="UniProtKB-UniRule"/>
</dbReference>
<evidence type="ECO:0000256" key="3">
    <source>
        <dbReference type="ARBA" id="ARBA00047806"/>
    </source>
</evidence>
<protein>
    <recommendedName>
        <fullName evidence="5">Peptide methionine sulfoxide reductase MsrA</fullName>
        <shortName evidence="5">Protein-methionine-S-oxide reductase</shortName>
        <ecNumber evidence="5">1.8.4.11</ecNumber>
    </recommendedName>
    <alternativeName>
        <fullName evidence="5">Peptide-methionine (S)-S-oxide reductase</fullName>
        <shortName evidence="5">Peptide Met(O) reductase</shortName>
    </alternativeName>
</protein>
<dbReference type="GO" id="GO:0030153">
    <property type="term" value="P:bacteriocin immunity"/>
    <property type="evidence" value="ECO:0007669"/>
    <property type="project" value="InterPro"/>
</dbReference>
<dbReference type="EMBL" id="MSTR01000002">
    <property type="protein sequence ID" value="ONN44262.1"/>
    <property type="molecule type" value="Genomic_DNA"/>
</dbReference>
<comment type="catalytic activity">
    <reaction evidence="3 5">
        <text>L-methionyl-[protein] + [thioredoxin]-disulfide + H2O = L-methionyl-(S)-S-oxide-[protein] + [thioredoxin]-dithiol</text>
        <dbReference type="Rhea" id="RHEA:14217"/>
        <dbReference type="Rhea" id="RHEA-COMP:10698"/>
        <dbReference type="Rhea" id="RHEA-COMP:10700"/>
        <dbReference type="Rhea" id="RHEA-COMP:12313"/>
        <dbReference type="Rhea" id="RHEA-COMP:12315"/>
        <dbReference type="ChEBI" id="CHEBI:15377"/>
        <dbReference type="ChEBI" id="CHEBI:16044"/>
        <dbReference type="ChEBI" id="CHEBI:29950"/>
        <dbReference type="ChEBI" id="CHEBI:44120"/>
        <dbReference type="ChEBI" id="CHEBI:50058"/>
        <dbReference type="EC" id="1.8.4.11"/>
    </reaction>
</comment>
<comment type="catalytic activity">
    <reaction evidence="4 5">
        <text>[thioredoxin]-disulfide + L-methionine + H2O = L-methionine (S)-S-oxide + [thioredoxin]-dithiol</text>
        <dbReference type="Rhea" id="RHEA:19993"/>
        <dbReference type="Rhea" id="RHEA-COMP:10698"/>
        <dbReference type="Rhea" id="RHEA-COMP:10700"/>
        <dbReference type="ChEBI" id="CHEBI:15377"/>
        <dbReference type="ChEBI" id="CHEBI:29950"/>
        <dbReference type="ChEBI" id="CHEBI:50058"/>
        <dbReference type="ChEBI" id="CHEBI:57844"/>
        <dbReference type="ChEBI" id="CHEBI:58772"/>
        <dbReference type="EC" id="1.8.4.11"/>
    </reaction>
</comment>
<dbReference type="Pfam" id="PF08951">
    <property type="entry name" value="EntA_Immun"/>
    <property type="match status" value="1"/>
</dbReference>
<sequence>MKKEEEITTLYNLILNPNTRDWERQQLMTAKEELATSVSLKEILEKLEVSLRPLALRQNLTPDVMDFYLQMVGDPLGEARYDFSKHELTDPTVQERAVFAGGCFWCMVEPFEKKAGIISVMSGYTGGQFDSPNYDQVSGGYTGHVEAVEIIFDKRLISYQELVEIYWQVTDPTDEFGQFQDRGEQYRPIIFVQNEEQQKTAEASKQALSASGRYRKPIVTAILPATAFWPAENYHQQFYRKQPKRYKKIKQTRRQLAFLQKMTTNWGKKAKN</sequence>
<evidence type="ECO:0000259" key="6">
    <source>
        <dbReference type="Pfam" id="PF01625"/>
    </source>
</evidence>
<feature type="active site" evidence="5">
    <location>
        <position position="103"/>
    </location>
</feature>
<evidence type="ECO:0000313" key="7">
    <source>
        <dbReference type="EMBL" id="ONN44262.1"/>
    </source>
</evidence>
<comment type="similarity">
    <text evidence="1 5">Belongs to the MsrA Met sulfoxide reductase family.</text>
</comment>
<name>A0A1V2ULB4_ENTMU</name>
<dbReference type="EC" id="1.8.4.11" evidence="5"/>
<dbReference type="GO" id="GO:0033744">
    <property type="term" value="F:L-methionine:thioredoxin-disulfide S-oxidoreductase activity"/>
    <property type="evidence" value="ECO:0007669"/>
    <property type="project" value="RHEA"/>
</dbReference>
<dbReference type="Gene3D" id="3.30.1060.10">
    <property type="entry name" value="Peptide methionine sulphoxide reductase MsrA"/>
    <property type="match status" value="1"/>
</dbReference>
<dbReference type="CDD" id="cd21059">
    <property type="entry name" value="LciA-like"/>
    <property type="match status" value="1"/>
</dbReference>
<organism evidence="7 8">
    <name type="scientific">Enterococcus mundtii</name>
    <dbReference type="NCBI Taxonomy" id="53346"/>
    <lineage>
        <taxon>Bacteria</taxon>
        <taxon>Bacillati</taxon>
        <taxon>Bacillota</taxon>
        <taxon>Bacilli</taxon>
        <taxon>Lactobacillales</taxon>
        <taxon>Enterococcaceae</taxon>
        <taxon>Enterococcus</taxon>
    </lineage>
</organism>
<feature type="domain" description="Peptide methionine sulphoxide reductase MsrA" evidence="6">
    <location>
        <begin position="97"/>
        <end position="247"/>
    </location>
</feature>
<dbReference type="InterPro" id="IPR002569">
    <property type="entry name" value="Met_Sox_Rdtase_MsrA_dom"/>
</dbReference>
<dbReference type="SUPFAM" id="SSF55068">
    <property type="entry name" value="Peptide methionine sulfoxide reductase"/>
    <property type="match status" value="1"/>
</dbReference>